<accession>A0A3M7SNR8</accession>
<dbReference type="AlphaFoldDB" id="A0A3M7SNR8"/>
<dbReference type="Proteomes" id="UP000276133">
    <property type="component" value="Unassembled WGS sequence"/>
</dbReference>
<keyword evidence="2" id="KW-1185">Reference proteome</keyword>
<gene>
    <name evidence="1" type="ORF">BpHYR1_043412</name>
</gene>
<reference evidence="1 2" key="1">
    <citation type="journal article" date="2018" name="Sci. Rep.">
        <title>Genomic signatures of local adaptation to the degree of environmental predictability in rotifers.</title>
        <authorList>
            <person name="Franch-Gras L."/>
            <person name="Hahn C."/>
            <person name="Garcia-Roger E.M."/>
            <person name="Carmona M.J."/>
            <person name="Serra M."/>
            <person name="Gomez A."/>
        </authorList>
    </citation>
    <scope>NUCLEOTIDE SEQUENCE [LARGE SCALE GENOMIC DNA]</scope>
    <source>
        <strain evidence="1">HYR1</strain>
    </source>
</reference>
<sequence>MLQDSNFSKIQTVFEFNFKNKTIAYDAAIQSAILSGYQSEAVQNTTLPTKQTIITKMYQGGTSNG</sequence>
<organism evidence="1 2">
    <name type="scientific">Brachionus plicatilis</name>
    <name type="common">Marine rotifer</name>
    <name type="synonym">Brachionus muelleri</name>
    <dbReference type="NCBI Taxonomy" id="10195"/>
    <lineage>
        <taxon>Eukaryota</taxon>
        <taxon>Metazoa</taxon>
        <taxon>Spiralia</taxon>
        <taxon>Gnathifera</taxon>
        <taxon>Rotifera</taxon>
        <taxon>Eurotatoria</taxon>
        <taxon>Monogononta</taxon>
        <taxon>Pseudotrocha</taxon>
        <taxon>Ploima</taxon>
        <taxon>Brachionidae</taxon>
        <taxon>Brachionus</taxon>
    </lineage>
</organism>
<comment type="caution">
    <text evidence="1">The sequence shown here is derived from an EMBL/GenBank/DDBJ whole genome shotgun (WGS) entry which is preliminary data.</text>
</comment>
<protein>
    <submittedName>
        <fullName evidence="1">Uncharacterized protein</fullName>
    </submittedName>
</protein>
<proteinExistence type="predicted"/>
<name>A0A3M7SNR8_BRAPC</name>
<evidence type="ECO:0000313" key="2">
    <source>
        <dbReference type="Proteomes" id="UP000276133"/>
    </source>
</evidence>
<evidence type="ECO:0000313" key="1">
    <source>
        <dbReference type="EMBL" id="RNA37355.1"/>
    </source>
</evidence>
<dbReference type="EMBL" id="REGN01001056">
    <property type="protein sequence ID" value="RNA37355.1"/>
    <property type="molecule type" value="Genomic_DNA"/>
</dbReference>